<proteinExistence type="predicted"/>
<name>A0AA39R6P4_9LECA</name>
<feature type="domain" description="RING-type" evidence="11">
    <location>
        <begin position="98"/>
        <end position="323"/>
    </location>
</feature>
<evidence type="ECO:0000256" key="5">
    <source>
        <dbReference type="ARBA" id="ARBA00022737"/>
    </source>
</evidence>
<evidence type="ECO:0000256" key="4">
    <source>
        <dbReference type="ARBA" id="ARBA00022723"/>
    </source>
</evidence>
<keyword evidence="13" id="KW-1185">Reference proteome</keyword>
<comment type="catalytic activity">
    <reaction evidence="1">
        <text>[E2 ubiquitin-conjugating enzyme]-S-ubiquitinyl-L-cysteine + [acceptor protein]-L-lysine = [E2 ubiquitin-conjugating enzyme]-L-cysteine + [acceptor protein]-N(6)-ubiquitinyl-L-lysine.</text>
        <dbReference type="EC" id="2.3.2.31"/>
    </reaction>
</comment>
<evidence type="ECO:0000259" key="10">
    <source>
        <dbReference type="PROSITE" id="PS50089"/>
    </source>
</evidence>
<keyword evidence="8" id="KW-0862">Zinc</keyword>
<keyword evidence="7" id="KW-0833">Ubl conjugation pathway</keyword>
<evidence type="ECO:0000256" key="1">
    <source>
        <dbReference type="ARBA" id="ARBA00001798"/>
    </source>
</evidence>
<feature type="domain" description="RING-type" evidence="10">
    <location>
        <begin position="102"/>
        <end position="155"/>
    </location>
</feature>
<evidence type="ECO:0000313" key="13">
    <source>
        <dbReference type="Proteomes" id="UP001166286"/>
    </source>
</evidence>
<dbReference type="SUPFAM" id="SSF57850">
    <property type="entry name" value="RING/U-box"/>
    <property type="match status" value="3"/>
</dbReference>
<dbReference type="Gene3D" id="3.30.40.10">
    <property type="entry name" value="Zinc/RING finger domain, C3HC4 (zinc finger)"/>
    <property type="match status" value="1"/>
</dbReference>
<keyword evidence="3" id="KW-0808">Transferase</keyword>
<dbReference type="CDD" id="cd20336">
    <property type="entry name" value="Rcat_RBR"/>
    <property type="match status" value="1"/>
</dbReference>
<protein>
    <recommendedName>
        <fullName evidence="2">RBR-type E3 ubiquitin transferase</fullName>
        <ecNumber evidence="2">2.3.2.31</ecNumber>
    </recommendedName>
</protein>
<evidence type="ECO:0000256" key="6">
    <source>
        <dbReference type="ARBA" id="ARBA00022771"/>
    </source>
</evidence>
<evidence type="ECO:0000256" key="3">
    <source>
        <dbReference type="ARBA" id="ARBA00022679"/>
    </source>
</evidence>
<dbReference type="PROSITE" id="PS51873">
    <property type="entry name" value="TRIAD"/>
    <property type="match status" value="1"/>
</dbReference>
<dbReference type="InterPro" id="IPR001841">
    <property type="entry name" value="Znf_RING"/>
</dbReference>
<reference evidence="12" key="1">
    <citation type="submission" date="2023-03" db="EMBL/GenBank/DDBJ databases">
        <title>Complete genome of Cladonia borealis.</title>
        <authorList>
            <person name="Park H."/>
        </authorList>
    </citation>
    <scope>NUCLEOTIDE SEQUENCE</scope>
    <source>
        <strain evidence="12">ANT050790</strain>
    </source>
</reference>
<dbReference type="AlphaFoldDB" id="A0AA39R6P4"/>
<dbReference type="EMBL" id="JAFEKC020000003">
    <property type="protein sequence ID" value="KAK0515917.1"/>
    <property type="molecule type" value="Genomic_DNA"/>
</dbReference>
<evidence type="ECO:0000256" key="7">
    <source>
        <dbReference type="ARBA" id="ARBA00022786"/>
    </source>
</evidence>
<dbReference type="PROSITE" id="PS50089">
    <property type="entry name" value="ZF_RING_2"/>
    <property type="match status" value="1"/>
</dbReference>
<dbReference type="SMART" id="SM00647">
    <property type="entry name" value="IBR"/>
    <property type="match status" value="2"/>
</dbReference>
<dbReference type="Pfam" id="PF22191">
    <property type="entry name" value="IBR_1"/>
    <property type="match status" value="1"/>
</dbReference>
<dbReference type="InterPro" id="IPR013083">
    <property type="entry name" value="Znf_RING/FYVE/PHD"/>
</dbReference>
<dbReference type="InterPro" id="IPR031127">
    <property type="entry name" value="E3_UB_ligase_RBR"/>
</dbReference>
<dbReference type="PANTHER" id="PTHR11685">
    <property type="entry name" value="RBR FAMILY RING FINGER AND IBR DOMAIN-CONTAINING"/>
    <property type="match status" value="1"/>
</dbReference>
<keyword evidence="5" id="KW-0677">Repeat</keyword>
<evidence type="ECO:0000259" key="11">
    <source>
        <dbReference type="PROSITE" id="PS51873"/>
    </source>
</evidence>
<sequence length="326" mass="36673">MITDETYHRAGVPTSILGCSYKSWRKAQLTTILDHYAEPYPEGASKLDLMNALHTLSQRQPLTRRDKFGILNPQLRSMPLELVDVDSSSQSEENAPTPDQFCTVCWESLEANQFPGRRLTLACDHEPTLCSSCLVTSISTQMSSKIWNQINCPDCGAAFEHQDIKDFADDETFQRYDHLALQSCLDNSQFQRCRMPGCDYGQYCFADEDSFMTCPKCGGRTCIACDTVLHSGVSCAEDAAQRAADELRNAQELASTQYLSEETKNCPGCGAPSIKVYGCDHITCHRCNYQYCWICLANYALIWKDGNAQHRSDCRYHTGNLPDNRQ</sequence>
<accession>A0AA39R6P4</accession>
<evidence type="ECO:0000313" key="12">
    <source>
        <dbReference type="EMBL" id="KAK0515917.1"/>
    </source>
</evidence>
<dbReference type="Pfam" id="PF01485">
    <property type="entry name" value="IBR"/>
    <property type="match status" value="1"/>
</dbReference>
<dbReference type="CDD" id="cd20335">
    <property type="entry name" value="BRcat_RBR"/>
    <property type="match status" value="1"/>
</dbReference>
<keyword evidence="6 9" id="KW-0863">Zinc-finger</keyword>
<organism evidence="12 13">
    <name type="scientific">Cladonia borealis</name>
    <dbReference type="NCBI Taxonomy" id="184061"/>
    <lineage>
        <taxon>Eukaryota</taxon>
        <taxon>Fungi</taxon>
        <taxon>Dikarya</taxon>
        <taxon>Ascomycota</taxon>
        <taxon>Pezizomycotina</taxon>
        <taxon>Lecanoromycetes</taxon>
        <taxon>OSLEUM clade</taxon>
        <taxon>Lecanoromycetidae</taxon>
        <taxon>Lecanorales</taxon>
        <taxon>Lecanorineae</taxon>
        <taxon>Cladoniaceae</taxon>
        <taxon>Cladonia</taxon>
    </lineage>
</organism>
<dbReference type="GO" id="GO:0008270">
    <property type="term" value="F:zinc ion binding"/>
    <property type="evidence" value="ECO:0007669"/>
    <property type="project" value="UniProtKB-KW"/>
</dbReference>
<comment type="caution">
    <text evidence="12">The sequence shown here is derived from an EMBL/GenBank/DDBJ whole genome shotgun (WGS) entry which is preliminary data.</text>
</comment>
<dbReference type="Proteomes" id="UP001166286">
    <property type="component" value="Unassembled WGS sequence"/>
</dbReference>
<evidence type="ECO:0000256" key="9">
    <source>
        <dbReference type="PROSITE-ProRule" id="PRU00175"/>
    </source>
</evidence>
<gene>
    <name evidence="12" type="ORF">JMJ35_001951</name>
</gene>
<dbReference type="GO" id="GO:0016567">
    <property type="term" value="P:protein ubiquitination"/>
    <property type="evidence" value="ECO:0007669"/>
    <property type="project" value="InterPro"/>
</dbReference>
<dbReference type="Gene3D" id="1.20.120.1750">
    <property type="match status" value="1"/>
</dbReference>
<keyword evidence="4" id="KW-0479">Metal-binding</keyword>
<dbReference type="InterPro" id="IPR002867">
    <property type="entry name" value="IBR_dom"/>
</dbReference>
<evidence type="ECO:0000256" key="8">
    <source>
        <dbReference type="ARBA" id="ARBA00022833"/>
    </source>
</evidence>
<dbReference type="GO" id="GO:0061630">
    <property type="term" value="F:ubiquitin protein ligase activity"/>
    <property type="evidence" value="ECO:0007669"/>
    <property type="project" value="UniProtKB-EC"/>
</dbReference>
<evidence type="ECO:0000256" key="2">
    <source>
        <dbReference type="ARBA" id="ARBA00012251"/>
    </source>
</evidence>
<dbReference type="InterPro" id="IPR044066">
    <property type="entry name" value="TRIAD_supradom"/>
</dbReference>
<dbReference type="EC" id="2.3.2.31" evidence="2"/>